<comment type="similarity">
    <text evidence="2">Belongs to the tetraspanin (TM4SF) family.</text>
</comment>
<dbReference type="GO" id="GO:0009734">
    <property type="term" value="P:auxin-activated signaling pathway"/>
    <property type="evidence" value="ECO:0007669"/>
    <property type="project" value="InterPro"/>
</dbReference>
<dbReference type="Proteomes" id="UP000236161">
    <property type="component" value="Unassembled WGS sequence"/>
</dbReference>
<feature type="transmembrane region" description="Helical" evidence="6">
    <location>
        <begin position="72"/>
        <end position="96"/>
    </location>
</feature>
<evidence type="ECO:0000313" key="7">
    <source>
        <dbReference type="EMBL" id="PKA67052.1"/>
    </source>
</evidence>
<dbReference type="PRINTS" id="PR00259">
    <property type="entry name" value="TMFOUR"/>
</dbReference>
<dbReference type="AlphaFoldDB" id="A0A2I0BGZ4"/>
<dbReference type="InterPro" id="IPR018503">
    <property type="entry name" value="Tetraspanin_CS"/>
</dbReference>
<feature type="transmembrane region" description="Helical" evidence="6">
    <location>
        <begin position="7"/>
        <end position="32"/>
    </location>
</feature>
<evidence type="ECO:0000256" key="6">
    <source>
        <dbReference type="SAM" id="Phobius"/>
    </source>
</evidence>
<evidence type="ECO:0000256" key="4">
    <source>
        <dbReference type="ARBA" id="ARBA00022989"/>
    </source>
</evidence>
<feature type="transmembrane region" description="Helical" evidence="6">
    <location>
        <begin position="44"/>
        <end position="65"/>
    </location>
</feature>
<evidence type="ECO:0000256" key="1">
    <source>
        <dbReference type="ARBA" id="ARBA00004141"/>
    </source>
</evidence>
<keyword evidence="8" id="KW-1185">Reference proteome</keyword>
<dbReference type="OrthoDB" id="1892640at2759"/>
<sequence>MVRVSNGLIAVLNAITLALSIAILGAGIWLSVRGSTDCEKFLDRPAIAVGAFLLVVSVAGLVGACCRVSWLLWLYLLVTFVLIVLLLCFTVFAFVVTNRGAGEVVSGRGYREYRLGDYSNWLRRRVNDAGNWGRIRSCIRESKICESFGKKHRNLSQFVVHNLSPVQSGCCKPPSECNFRFAGGTTWIKPDNFSSNVSDCHTWENDPKVLCFDCGSCKAGVLANLKNEWKKVAVVNLLFLIFLTAVYSVGCCAIRNNRRDDSNRSWKRSDP</sequence>
<comment type="subcellular location">
    <subcellularLocation>
        <location evidence="1">Membrane</location>
        <topology evidence="1">Multi-pass membrane protein</topology>
    </subcellularLocation>
</comment>
<dbReference type="InterPro" id="IPR018499">
    <property type="entry name" value="Tetraspanin/Peripherin"/>
</dbReference>
<evidence type="ECO:0000313" key="8">
    <source>
        <dbReference type="Proteomes" id="UP000236161"/>
    </source>
</evidence>
<accession>A0A2I0BGZ4</accession>
<proteinExistence type="inferred from homology"/>
<protein>
    <submittedName>
        <fullName evidence="7">Tetraspanin-8</fullName>
    </submittedName>
</protein>
<feature type="transmembrane region" description="Helical" evidence="6">
    <location>
        <begin position="232"/>
        <end position="254"/>
    </location>
</feature>
<evidence type="ECO:0000256" key="5">
    <source>
        <dbReference type="ARBA" id="ARBA00023136"/>
    </source>
</evidence>
<reference evidence="7 8" key="1">
    <citation type="journal article" date="2017" name="Nature">
        <title>The Apostasia genome and the evolution of orchids.</title>
        <authorList>
            <person name="Zhang G.Q."/>
            <person name="Liu K.W."/>
            <person name="Li Z."/>
            <person name="Lohaus R."/>
            <person name="Hsiao Y.Y."/>
            <person name="Niu S.C."/>
            <person name="Wang J.Y."/>
            <person name="Lin Y.C."/>
            <person name="Xu Q."/>
            <person name="Chen L.J."/>
            <person name="Yoshida K."/>
            <person name="Fujiwara S."/>
            <person name="Wang Z.W."/>
            <person name="Zhang Y.Q."/>
            <person name="Mitsuda N."/>
            <person name="Wang M."/>
            <person name="Liu G.H."/>
            <person name="Pecoraro L."/>
            <person name="Huang H.X."/>
            <person name="Xiao X.J."/>
            <person name="Lin M."/>
            <person name="Wu X.Y."/>
            <person name="Wu W.L."/>
            <person name="Chen Y.Y."/>
            <person name="Chang S.B."/>
            <person name="Sakamoto S."/>
            <person name="Ohme-Takagi M."/>
            <person name="Yagi M."/>
            <person name="Zeng S.J."/>
            <person name="Shen C.Y."/>
            <person name="Yeh C.M."/>
            <person name="Luo Y.B."/>
            <person name="Tsai W.C."/>
            <person name="Van de Peer Y."/>
            <person name="Liu Z.J."/>
        </authorList>
    </citation>
    <scope>NUCLEOTIDE SEQUENCE [LARGE SCALE GENOMIC DNA]</scope>
    <source>
        <strain evidence="8">cv. Shenzhen</strain>
        <tissue evidence="7">Stem</tissue>
    </source>
</reference>
<dbReference type="Pfam" id="PF00335">
    <property type="entry name" value="Tetraspanin"/>
    <property type="match status" value="1"/>
</dbReference>
<keyword evidence="4 6" id="KW-1133">Transmembrane helix</keyword>
<dbReference type="PANTHER" id="PTHR32191">
    <property type="entry name" value="TETRASPANIN-8-RELATED"/>
    <property type="match status" value="1"/>
</dbReference>
<dbReference type="InterPro" id="IPR044991">
    <property type="entry name" value="TET_plant"/>
</dbReference>
<evidence type="ECO:0000256" key="2">
    <source>
        <dbReference type="ARBA" id="ARBA00006840"/>
    </source>
</evidence>
<organism evidence="7 8">
    <name type="scientific">Apostasia shenzhenica</name>
    <dbReference type="NCBI Taxonomy" id="1088818"/>
    <lineage>
        <taxon>Eukaryota</taxon>
        <taxon>Viridiplantae</taxon>
        <taxon>Streptophyta</taxon>
        <taxon>Embryophyta</taxon>
        <taxon>Tracheophyta</taxon>
        <taxon>Spermatophyta</taxon>
        <taxon>Magnoliopsida</taxon>
        <taxon>Liliopsida</taxon>
        <taxon>Asparagales</taxon>
        <taxon>Orchidaceae</taxon>
        <taxon>Apostasioideae</taxon>
        <taxon>Apostasia</taxon>
    </lineage>
</organism>
<dbReference type="GO" id="GO:0016020">
    <property type="term" value="C:membrane"/>
    <property type="evidence" value="ECO:0007669"/>
    <property type="project" value="UniProtKB-SubCell"/>
</dbReference>
<keyword evidence="3 6" id="KW-0812">Transmembrane</keyword>
<gene>
    <name evidence="7" type="primary">TET8</name>
    <name evidence="7" type="ORF">AXF42_Ash004543</name>
</gene>
<dbReference type="STRING" id="1088818.A0A2I0BGZ4"/>
<name>A0A2I0BGZ4_9ASPA</name>
<dbReference type="EMBL" id="KZ451883">
    <property type="protein sequence ID" value="PKA67052.1"/>
    <property type="molecule type" value="Genomic_DNA"/>
</dbReference>
<evidence type="ECO:0000256" key="3">
    <source>
        <dbReference type="ARBA" id="ARBA00022692"/>
    </source>
</evidence>
<dbReference type="PROSITE" id="PS00421">
    <property type="entry name" value="TM4_1"/>
    <property type="match status" value="1"/>
</dbReference>
<keyword evidence="5 6" id="KW-0472">Membrane</keyword>